<organism evidence="3 4">
    <name type="scientific">Flavobacterium cerinum</name>
    <dbReference type="NCBI Taxonomy" id="2502784"/>
    <lineage>
        <taxon>Bacteria</taxon>
        <taxon>Pseudomonadati</taxon>
        <taxon>Bacteroidota</taxon>
        <taxon>Flavobacteriia</taxon>
        <taxon>Flavobacteriales</taxon>
        <taxon>Flavobacteriaceae</taxon>
        <taxon>Flavobacterium</taxon>
    </lineage>
</organism>
<keyword evidence="1" id="KW-0472">Membrane</keyword>
<dbReference type="InterPro" id="IPR003675">
    <property type="entry name" value="Rce1/LyrA-like_dom"/>
</dbReference>
<feature type="transmembrane region" description="Helical" evidence="1">
    <location>
        <begin position="145"/>
        <end position="164"/>
    </location>
</feature>
<gene>
    <name evidence="3" type="ORF">NOX80_10575</name>
</gene>
<dbReference type="RefSeq" id="WP_256549746.1">
    <property type="nucleotide sequence ID" value="NZ_CP101751.1"/>
</dbReference>
<dbReference type="GO" id="GO:0008237">
    <property type="term" value="F:metallopeptidase activity"/>
    <property type="evidence" value="ECO:0007669"/>
    <property type="project" value="UniProtKB-KW"/>
</dbReference>
<feature type="transmembrane region" description="Helical" evidence="1">
    <location>
        <begin position="170"/>
        <end position="192"/>
    </location>
</feature>
<keyword evidence="3" id="KW-0378">Hydrolase</keyword>
<dbReference type="Pfam" id="PF02517">
    <property type="entry name" value="Rce1-like"/>
    <property type="match status" value="1"/>
</dbReference>
<evidence type="ECO:0000313" key="3">
    <source>
        <dbReference type="EMBL" id="UUC44076.1"/>
    </source>
</evidence>
<name>A0ABY5IRL1_9FLAO</name>
<feature type="transmembrane region" description="Helical" evidence="1">
    <location>
        <begin position="106"/>
        <end position="124"/>
    </location>
</feature>
<dbReference type="InterPro" id="IPR042150">
    <property type="entry name" value="MmRce1-like"/>
</dbReference>
<evidence type="ECO:0000313" key="4">
    <source>
        <dbReference type="Proteomes" id="UP001059844"/>
    </source>
</evidence>
<dbReference type="EMBL" id="CP101751">
    <property type="protein sequence ID" value="UUC44076.1"/>
    <property type="molecule type" value="Genomic_DNA"/>
</dbReference>
<accession>A0ABY5IRL1</accession>
<feature type="domain" description="CAAX prenyl protease 2/Lysostaphin resistance protein A-like" evidence="2">
    <location>
        <begin position="114"/>
        <end position="207"/>
    </location>
</feature>
<evidence type="ECO:0000256" key="1">
    <source>
        <dbReference type="SAM" id="Phobius"/>
    </source>
</evidence>
<keyword evidence="1" id="KW-0812">Transmembrane</keyword>
<proteinExistence type="predicted"/>
<dbReference type="PANTHER" id="PTHR35797">
    <property type="entry name" value="PROTEASE-RELATED"/>
    <property type="match status" value="1"/>
</dbReference>
<keyword evidence="3" id="KW-0482">Metalloprotease</keyword>
<reference evidence="3" key="1">
    <citation type="submission" date="2022-07" db="EMBL/GenBank/DDBJ databases">
        <title>Isolation, identification, and degradation of a PFOSA degrading strain from sewage treatment plant.</title>
        <authorList>
            <person name="Zhang L."/>
            <person name="Huo Y."/>
        </authorList>
    </citation>
    <scope>NUCLEOTIDE SEQUENCE</scope>
    <source>
        <strain evidence="3">C1</strain>
    </source>
</reference>
<sequence length="243" mass="28082">MKKISEQIKTVNWLPILAFYGIILIGTYLARQLPNLLNLILTQLTDIPFSFNYNHGFVVLIVSFLAYRFSGIKQEITLLGNNKIKSILFPVILFTAYSIYGINNSHGVNIHLWALLTCSFAFIYNLMEEYAWRGYLIESTGTINYVLKSLISGILWAIWHILIFKNFDQYGGFWIFMAFCIVFSFILTFAVLRTKSIIVAAAMHAFIIQMNIVSLICFSLFILLLVTWNKKIMTKTKYSSRYN</sequence>
<feature type="transmembrane region" description="Helical" evidence="1">
    <location>
        <begin position="51"/>
        <end position="70"/>
    </location>
</feature>
<evidence type="ECO:0000259" key="2">
    <source>
        <dbReference type="Pfam" id="PF02517"/>
    </source>
</evidence>
<keyword evidence="1" id="KW-1133">Transmembrane helix</keyword>
<dbReference type="PANTHER" id="PTHR35797:SF1">
    <property type="entry name" value="PROTEASE"/>
    <property type="match status" value="1"/>
</dbReference>
<protein>
    <submittedName>
        <fullName evidence="3">CPBP family intramembrane metalloprotease</fullName>
    </submittedName>
</protein>
<feature type="transmembrane region" description="Helical" evidence="1">
    <location>
        <begin position="204"/>
        <end position="228"/>
    </location>
</feature>
<dbReference type="Proteomes" id="UP001059844">
    <property type="component" value="Chromosome"/>
</dbReference>
<feature type="transmembrane region" description="Helical" evidence="1">
    <location>
        <begin position="12"/>
        <end position="31"/>
    </location>
</feature>
<keyword evidence="4" id="KW-1185">Reference proteome</keyword>
<keyword evidence="3" id="KW-0645">Protease</keyword>